<comment type="caution">
    <text evidence="1">The sequence shown here is derived from an EMBL/GenBank/DDBJ whole genome shotgun (WGS) entry which is preliminary data.</text>
</comment>
<dbReference type="EMBL" id="JQIM01000006">
    <property type="protein sequence ID" value="KGX20333.1"/>
    <property type="molecule type" value="Genomic_DNA"/>
</dbReference>
<dbReference type="OrthoDB" id="5997282at2"/>
<dbReference type="Proteomes" id="UP000030475">
    <property type="component" value="Unassembled WGS sequence"/>
</dbReference>
<name>A0A095NA54_BURPE</name>
<dbReference type="GO" id="GO:0030254">
    <property type="term" value="P:protein secretion by the type III secretion system"/>
    <property type="evidence" value="ECO:0007669"/>
    <property type="project" value="InterPro"/>
</dbReference>
<protein>
    <submittedName>
        <fullName evidence="1">Tir chaperone family protein</fullName>
    </submittedName>
</protein>
<proteinExistence type="predicted"/>
<evidence type="ECO:0000313" key="1">
    <source>
        <dbReference type="EMBL" id="KGX20333.1"/>
    </source>
</evidence>
<organism evidence="1 2">
    <name type="scientific">Burkholderia pseudomallei</name>
    <name type="common">Pseudomonas pseudomallei</name>
    <dbReference type="NCBI Taxonomy" id="28450"/>
    <lineage>
        <taxon>Bacteria</taxon>
        <taxon>Pseudomonadati</taxon>
        <taxon>Pseudomonadota</taxon>
        <taxon>Betaproteobacteria</taxon>
        <taxon>Burkholderiales</taxon>
        <taxon>Burkholderiaceae</taxon>
        <taxon>Burkholderia</taxon>
        <taxon>pseudomallei group</taxon>
    </lineage>
</organism>
<dbReference type="AlphaFoldDB" id="A0A095NA54"/>
<evidence type="ECO:0000313" key="2">
    <source>
        <dbReference type="Proteomes" id="UP000030475"/>
    </source>
</evidence>
<reference evidence="1 2" key="1">
    <citation type="submission" date="2014-08" db="EMBL/GenBank/DDBJ databases">
        <authorList>
            <person name="Bunnell A."/>
            <person name="Chain P.S."/>
            <person name="Chertkov O."/>
            <person name="Currie B.J."/>
            <person name="Daligault H.E."/>
            <person name="Davenport K.W."/>
            <person name="Davis C."/>
            <person name="Gleasner C.D."/>
            <person name="Johnson S.L."/>
            <person name="Kaestli M."/>
            <person name="Koren S."/>
            <person name="Kunde Y.A."/>
            <person name="Mayo M."/>
            <person name="McMurry K.K."/>
            <person name="Price E.P."/>
            <person name="Reitenga K.G."/>
            <person name="Robison R."/>
            <person name="Rosovitz M.J."/>
            <person name="Sarovich D.S."/>
            <person name="Teshima H."/>
        </authorList>
    </citation>
    <scope>NUCLEOTIDE SEQUENCE [LARGE SCALE GENOMIC DNA]</scope>
    <source>
        <strain evidence="1 2">MSHR44</strain>
    </source>
</reference>
<accession>A0A095NA54</accession>
<dbReference type="KEGG" id="but:X994_5499"/>
<dbReference type="InterPro" id="IPR010261">
    <property type="entry name" value="Tir_chaperone"/>
</dbReference>
<sequence>MSWERYAQVVAQVCAVVDLPDVDYVLETRTIDVEGFDVRIEYFDDDPESMYVNFHYGIVSAGRTLTVYRLLLEANLLIYAQDQAQLGIDADTGSIVLLMRLPLTPDVTGETVADLFAHYAEHGRYWRQNIIESGDEMFGAIASGEYFWLRV</sequence>
<dbReference type="GeneID" id="92977751"/>
<gene>
    <name evidence="1" type="ORF">Y036_6252</name>
</gene>
<dbReference type="CDD" id="cd17020">
    <property type="entry name" value="T3SC_IA_ShcM-like"/>
    <property type="match status" value="1"/>
</dbReference>
<dbReference type="RefSeq" id="WP_004188335.1">
    <property type="nucleotide sequence ID" value="NZ_CIAY01000009.1"/>
</dbReference>
<dbReference type="SUPFAM" id="SSF69635">
    <property type="entry name" value="Type III secretory system chaperone-like"/>
    <property type="match status" value="1"/>
</dbReference>
<dbReference type="Gene3D" id="3.30.1460.10">
    <property type="match status" value="1"/>
</dbReference>
<dbReference type="Pfam" id="PF05932">
    <property type="entry name" value="CesT"/>
    <property type="match status" value="1"/>
</dbReference>